<evidence type="ECO:0000256" key="1">
    <source>
        <dbReference type="SAM" id="Phobius"/>
    </source>
</evidence>
<dbReference type="eggNOG" id="arCOG03853">
    <property type="taxonomic scope" value="Archaea"/>
</dbReference>
<evidence type="ECO:0000313" key="3">
    <source>
        <dbReference type="Proteomes" id="UP000007812"/>
    </source>
</evidence>
<keyword evidence="1" id="KW-1133">Transmembrane helix</keyword>
<dbReference type="Proteomes" id="UP000007812">
    <property type="component" value="Chromosome"/>
</dbReference>
<keyword evidence="1" id="KW-0472">Membrane</keyword>
<sequence length="176" mass="19294">MKSLKYSIPLALAIWWVPIIDGVIVGAVTGFSERRRDSAIASSFIASLIASSLYVYLAFKVLTVPLLGNLLPILSIIFSIVGIAVSALVSYVVSGRTAISVVTPDGAEMEFYANNNEEIEQRLSSLTNGCGDPSYNVIDENNMEVTRECNGYQLQYKVSKEGRGYRVNIKVKTKFN</sequence>
<feature type="transmembrane region" description="Helical" evidence="1">
    <location>
        <begin position="6"/>
        <end position="28"/>
    </location>
</feature>
<dbReference type="GeneID" id="10493917"/>
<feature type="transmembrane region" description="Helical" evidence="1">
    <location>
        <begin position="40"/>
        <end position="59"/>
    </location>
</feature>
<dbReference type="PATRIC" id="fig|1006006.8.peg.1734"/>
<protein>
    <submittedName>
        <fullName evidence="2">Uncharacterized protein</fullName>
    </submittedName>
</protein>
<name>F4G0E4_METCR</name>
<dbReference type="OrthoDB" id="40898at2157"/>
<dbReference type="HOGENOM" id="CLU_1500345_0_0_2"/>
<proteinExistence type="predicted"/>
<dbReference type="KEGG" id="mcn:Mcup_1728"/>
<dbReference type="RefSeq" id="WP_013738329.1">
    <property type="nucleotide sequence ID" value="NC_015435.1"/>
</dbReference>
<organism evidence="2 3">
    <name type="scientific">Metallosphaera cuprina (strain Ar-4)</name>
    <dbReference type="NCBI Taxonomy" id="1006006"/>
    <lineage>
        <taxon>Archaea</taxon>
        <taxon>Thermoproteota</taxon>
        <taxon>Thermoprotei</taxon>
        <taxon>Sulfolobales</taxon>
        <taxon>Sulfolobaceae</taxon>
        <taxon>Metallosphaera</taxon>
    </lineage>
</organism>
<reference evidence="2 3" key="1">
    <citation type="journal article" date="2011" name="J. Bacteriol.">
        <title>Complete genome sequence of Metallosphaera cuprina, a metal sulfide-oxidizing archaeon from a hot spring.</title>
        <authorList>
            <person name="Liu L.J."/>
            <person name="You X.Y."/>
            <person name="Zheng H."/>
            <person name="Wang S."/>
            <person name="Jiang C.Y."/>
            <person name="Liu S.J."/>
        </authorList>
    </citation>
    <scope>NUCLEOTIDE SEQUENCE [LARGE SCALE GENOMIC DNA]</scope>
    <source>
        <strain evidence="2 3">Ar-4</strain>
    </source>
</reference>
<evidence type="ECO:0000313" key="2">
    <source>
        <dbReference type="EMBL" id="AEB95831.1"/>
    </source>
</evidence>
<feature type="transmembrane region" description="Helical" evidence="1">
    <location>
        <begin position="71"/>
        <end position="93"/>
    </location>
</feature>
<keyword evidence="3" id="KW-1185">Reference proteome</keyword>
<keyword evidence="1" id="KW-0812">Transmembrane</keyword>
<accession>F4G0E4</accession>
<gene>
    <name evidence="2" type="ordered locus">Mcup_1728</name>
</gene>
<dbReference type="EMBL" id="CP002656">
    <property type="protein sequence ID" value="AEB95831.1"/>
    <property type="molecule type" value="Genomic_DNA"/>
</dbReference>
<dbReference type="AlphaFoldDB" id="F4G0E4"/>